<feature type="coiled-coil region" evidence="1">
    <location>
        <begin position="108"/>
        <end position="135"/>
    </location>
</feature>
<dbReference type="AlphaFoldDB" id="A0AAN7B9U0"/>
<protein>
    <submittedName>
        <fullName evidence="4">Uncharacterized protein</fullName>
    </submittedName>
</protein>
<keyword evidence="3" id="KW-1133">Transmembrane helix</keyword>
<dbReference type="Proteomes" id="UP001301769">
    <property type="component" value="Unassembled WGS sequence"/>
</dbReference>
<feature type="transmembrane region" description="Helical" evidence="3">
    <location>
        <begin position="65"/>
        <end position="86"/>
    </location>
</feature>
<dbReference type="EMBL" id="MU858075">
    <property type="protein sequence ID" value="KAK4215829.1"/>
    <property type="molecule type" value="Genomic_DNA"/>
</dbReference>
<accession>A0AAN7B9U0</accession>
<feature type="region of interest" description="Disordered" evidence="2">
    <location>
        <begin position="146"/>
        <end position="166"/>
    </location>
</feature>
<feature type="compositionally biased region" description="Pro residues" evidence="2">
    <location>
        <begin position="47"/>
        <end position="56"/>
    </location>
</feature>
<keyword evidence="1" id="KW-0175">Coiled coil</keyword>
<keyword evidence="5" id="KW-1185">Reference proteome</keyword>
<name>A0AAN7B9U0_9PEZI</name>
<feature type="region of interest" description="Disordered" evidence="2">
    <location>
        <begin position="20"/>
        <end position="57"/>
    </location>
</feature>
<comment type="caution">
    <text evidence="4">The sequence shown here is derived from an EMBL/GenBank/DDBJ whole genome shotgun (WGS) entry which is preliminary data.</text>
</comment>
<sequence length="166" mass="17997">MSGPGGRLAERIGKAMSAMMRGGAAVPTKPIPGASTAAARKGARKPVAPPPPPTPPVSEAVKWKAGAISVSFFIVIVTGAWYGATLKTDMEVKEKKQKALEMTADESIAILEQRRTHLNRIKTELEQKIAMLQARRNKDTVAMEEIKEKDKNKPAARPLNWTRGSQ</sequence>
<organism evidence="4 5">
    <name type="scientific">Rhypophila decipiens</name>
    <dbReference type="NCBI Taxonomy" id="261697"/>
    <lineage>
        <taxon>Eukaryota</taxon>
        <taxon>Fungi</taxon>
        <taxon>Dikarya</taxon>
        <taxon>Ascomycota</taxon>
        <taxon>Pezizomycotina</taxon>
        <taxon>Sordariomycetes</taxon>
        <taxon>Sordariomycetidae</taxon>
        <taxon>Sordariales</taxon>
        <taxon>Naviculisporaceae</taxon>
        <taxon>Rhypophila</taxon>
    </lineage>
</organism>
<keyword evidence="3" id="KW-0472">Membrane</keyword>
<gene>
    <name evidence="4" type="ORF">QBC37DRAFT_114626</name>
</gene>
<evidence type="ECO:0000256" key="2">
    <source>
        <dbReference type="SAM" id="MobiDB-lite"/>
    </source>
</evidence>
<evidence type="ECO:0000313" key="5">
    <source>
        <dbReference type="Proteomes" id="UP001301769"/>
    </source>
</evidence>
<evidence type="ECO:0000256" key="3">
    <source>
        <dbReference type="SAM" id="Phobius"/>
    </source>
</evidence>
<proteinExistence type="predicted"/>
<keyword evidence="3" id="KW-0812">Transmembrane</keyword>
<reference evidence="4" key="1">
    <citation type="journal article" date="2023" name="Mol. Phylogenet. Evol.">
        <title>Genome-scale phylogeny and comparative genomics of the fungal order Sordariales.</title>
        <authorList>
            <person name="Hensen N."/>
            <person name="Bonometti L."/>
            <person name="Westerberg I."/>
            <person name="Brannstrom I.O."/>
            <person name="Guillou S."/>
            <person name="Cros-Aarteil S."/>
            <person name="Calhoun S."/>
            <person name="Haridas S."/>
            <person name="Kuo A."/>
            <person name="Mondo S."/>
            <person name="Pangilinan J."/>
            <person name="Riley R."/>
            <person name="LaButti K."/>
            <person name="Andreopoulos B."/>
            <person name="Lipzen A."/>
            <person name="Chen C."/>
            <person name="Yan M."/>
            <person name="Daum C."/>
            <person name="Ng V."/>
            <person name="Clum A."/>
            <person name="Steindorff A."/>
            <person name="Ohm R.A."/>
            <person name="Martin F."/>
            <person name="Silar P."/>
            <person name="Natvig D.O."/>
            <person name="Lalanne C."/>
            <person name="Gautier V."/>
            <person name="Ament-Velasquez S.L."/>
            <person name="Kruys A."/>
            <person name="Hutchinson M.I."/>
            <person name="Powell A.J."/>
            <person name="Barry K."/>
            <person name="Miller A.N."/>
            <person name="Grigoriev I.V."/>
            <person name="Debuchy R."/>
            <person name="Gladieux P."/>
            <person name="Hiltunen Thoren M."/>
            <person name="Johannesson H."/>
        </authorList>
    </citation>
    <scope>NUCLEOTIDE SEQUENCE</scope>
    <source>
        <strain evidence="4">PSN293</strain>
    </source>
</reference>
<evidence type="ECO:0000313" key="4">
    <source>
        <dbReference type="EMBL" id="KAK4215829.1"/>
    </source>
</evidence>
<evidence type="ECO:0000256" key="1">
    <source>
        <dbReference type="SAM" id="Coils"/>
    </source>
</evidence>
<reference evidence="4" key="2">
    <citation type="submission" date="2023-05" db="EMBL/GenBank/DDBJ databases">
        <authorList>
            <consortium name="Lawrence Berkeley National Laboratory"/>
            <person name="Steindorff A."/>
            <person name="Hensen N."/>
            <person name="Bonometti L."/>
            <person name="Westerberg I."/>
            <person name="Brannstrom I.O."/>
            <person name="Guillou S."/>
            <person name="Cros-Aarteil S."/>
            <person name="Calhoun S."/>
            <person name="Haridas S."/>
            <person name="Kuo A."/>
            <person name="Mondo S."/>
            <person name="Pangilinan J."/>
            <person name="Riley R."/>
            <person name="Labutti K."/>
            <person name="Andreopoulos B."/>
            <person name="Lipzen A."/>
            <person name="Chen C."/>
            <person name="Yanf M."/>
            <person name="Daum C."/>
            <person name="Ng V."/>
            <person name="Clum A."/>
            <person name="Ohm R."/>
            <person name="Martin F."/>
            <person name="Silar P."/>
            <person name="Natvig D."/>
            <person name="Lalanne C."/>
            <person name="Gautier V."/>
            <person name="Ament-Velasquez S.L."/>
            <person name="Kruys A."/>
            <person name="Hutchinson M.I."/>
            <person name="Powell A.J."/>
            <person name="Barry K."/>
            <person name="Miller A.N."/>
            <person name="Grigoriev I.V."/>
            <person name="Debuchy R."/>
            <person name="Gladieux P."/>
            <person name="Thoren M.H."/>
            <person name="Johannesson H."/>
        </authorList>
    </citation>
    <scope>NUCLEOTIDE SEQUENCE</scope>
    <source>
        <strain evidence="4">PSN293</strain>
    </source>
</reference>